<dbReference type="AlphaFoldDB" id="A0A5K7ZA94"/>
<dbReference type="Proteomes" id="UP000427769">
    <property type="component" value="Chromosome"/>
</dbReference>
<organism evidence="1 2">
    <name type="scientific">Desulfosarcina widdelii</name>
    <dbReference type="NCBI Taxonomy" id="947919"/>
    <lineage>
        <taxon>Bacteria</taxon>
        <taxon>Pseudomonadati</taxon>
        <taxon>Thermodesulfobacteriota</taxon>
        <taxon>Desulfobacteria</taxon>
        <taxon>Desulfobacterales</taxon>
        <taxon>Desulfosarcinaceae</taxon>
        <taxon>Desulfosarcina</taxon>
    </lineage>
</organism>
<dbReference type="EMBL" id="AP021875">
    <property type="protein sequence ID" value="BBO77978.1"/>
    <property type="molecule type" value="Genomic_DNA"/>
</dbReference>
<name>A0A5K7ZA94_9BACT</name>
<keyword evidence="2" id="KW-1185">Reference proteome</keyword>
<dbReference type="OrthoDB" id="5418620at2"/>
<dbReference type="KEGG" id="dwd:DSCW_53950"/>
<dbReference type="RefSeq" id="WP_155306656.1">
    <property type="nucleotide sequence ID" value="NZ_AP021875.1"/>
</dbReference>
<sequence length="165" mass="18277">MAKGSNNAAWILVVILAVCFQVVFVFADCRQTATGTAIDFSKSYFLLDDDLEKYLCSDLAGDEEMSPAAAYLQAKADEASERGFGLGMVRQTIYHVKAETLSQDDESATIHLHGLRRTCIHPVFAYVAKLFRIGQTHEFEETLELTKEDGRWKVCGAPYGLSLEG</sequence>
<evidence type="ECO:0000313" key="1">
    <source>
        <dbReference type="EMBL" id="BBO77978.1"/>
    </source>
</evidence>
<accession>A0A5K7ZA94</accession>
<evidence type="ECO:0008006" key="3">
    <source>
        <dbReference type="Google" id="ProtNLM"/>
    </source>
</evidence>
<reference evidence="1 2" key="1">
    <citation type="submission" date="2019-11" db="EMBL/GenBank/DDBJ databases">
        <title>Comparative genomics of hydrocarbon-degrading Desulfosarcina strains.</title>
        <authorList>
            <person name="Watanabe M."/>
            <person name="Kojima H."/>
            <person name="Fukui M."/>
        </authorList>
    </citation>
    <scope>NUCLEOTIDE SEQUENCE [LARGE SCALE GENOMIC DNA]</scope>
    <source>
        <strain evidence="1 2">PP31</strain>
    </source>
</reference>
<protein>
    <recommendedName>
        <fullName evidence="3">SnoaL-like domain-containing protein</fullName>
    </recommendedName>
</protein>
<proteinExistence type="predicted"/>
<gene>
    <name evidence="1" type="ORF">DSCW_53950</name>
</gene>
<evidence type="ECO:0000313" key="2">
    <source>
        <dbReference type="Proteomes" id="UP000427769"/>
    </source>
</evidence>